<evidence type="ECO:0000313" key="4">
    <source>
        <dbReference type="Proteomes" id="UP000622552"/>
    </source>
</evidence>
<gene>
    <name evidence="3" type="ORF">IW245_002165</name>
</gene>
<keyword evidence="2" id="KW-0812">Transmembrane</keyword>
<accession>A0A8J7GE27</accession>
<evidence type="ECO:0000313" key="3">
    <source>
        <dbReference type="EMBL" id="MBG6135971.1"/>
    </source>
</evidence>
<feature type="transmembrane region" description="Helical" evidence="2">
    <location>
        <begin position="40"/>
        <end position="64"/>
    </location>
</feature>
<keyword evidence="4" id="KW-1185">Reference proteome</keyword>
<sequence>MAAQPRAPGASAPPSPARPGELRRPVCALRRVAACGTGYWRAWAIALPALAASLLGLPAGGIGFTITSVWFWHVAGFSFATAMTTRTASATNDR</sequence>
<evidence type="ECO:0000256" key="1">
    <source>
        <dbReference type="SAM" id="MobiDB-lite"/>
    </source>
</evidence>
<keyword evidence="2" id="KW-1133">Transmembrane helix</keyword>
<feature type="compositionally biased region" description="Low complexity" evidence="1">
    <location>
        <begin position="1"/>
        <end position="10"/>
    </location>
</feature>
<feature type="region of interest" description="Disordered" evidence="1">
    <location>
        <begin position="1"/>
        <end position="21"/>
    </location>
</feature>
<organism evidence="3 4">
    <name type="scientific">Longispora fulva</name>
    <dbReference type="NCBI Taxonomy" id="619741"/>
    <lineage>
        <taxon>Bacteria</taxon>
        <taxon>Bacillati</taxon>
        <taxon>Actinomycetota</taxon>
        <taxon>Actinomycetes</taxon>
        <taxon>Micromonosporales</taxon>
        <taxon>Micromonosporaceae</taxon>
        <taxon>Longispora</taxon>
    </lineage>
</organism>
<dbReference type="EMBL" id="JADOUF010000001">
    <property type="protein sequence ID" value="MBG6135971.1"/>
    <property type="molecule type" value="Genomic_DNA"/>
</dbReference>
<dbReference type="Proteomes" id="UP000622552">
    <property type="component" value="Unassembled WGS sequence"/>
</dbReference>
<name>A0A8J7GE27_9ACTN</name>
<reference evidence="3" key="1">
    <citation type="submission" date="2020-11" db="EMBL/GenBank/DDBJ databases">
        <title>Sequencing the genomes of 1000 actinobacteria strains.</title>
        <authorList>
            <person name="Klenk H.-P."/>
        </authorList>
    </citation>
    <scope>NUCLEOTIDE SEQUENCE</scope>
    <source>
        <strain evidence="3">DSM 45356</strain>
    </source>
</reference>
<proteinExistence type="predicted"/>
<evidence type="ECO:0000256" key="2">
    <source>
        <dbReference type="SAM" id="Phobius"/>
    </source>
</evidence>
<comment type="caution">
    <text evidence="3">The sequence shown here is derived from an EMBL/GenBank/DDBJ whole genome shotgun (WGS) entry which is preliminary data.</text>
</comment>
<protein>
    <submittedName>
        <fullName evidence="3">Uncharacterized protein</fullName>
    </submittedName>
</protein>
<dbReference type="AlphaFoldDB" id="A0A8J7GE27"/>
<keyword evidence="2" id="KW-0472">Membrane</keyword>
<dbReference type="RefSeq" id="WP_197003017.1">
    <property type="nucleotide sequence ID" value="NZ_JADOUF010000001.1"/>
</dbReference>